<feature type="transmembrane region" description="Helical" evidence="7">
    <location>
        <begin position="90"/>
        <end position="112"/>
    </location>
</feature>
<feature type="region of interest" description="Disordered" evidence="6">
    <location>
        <begin position="219"/>
        <end position="268"/>
    </location>
</feature>
<feature type="compositionally biased region" description="Polar residues" evidence="6">
    <location>
        <begin position="219"/>
        <end position="236"/>
    </location>
</feature>
<gene>
    <name evidence="9" type="ORF">HMPREF9195_01570</name>
</gene>
<comment type="caution">
    <text evidence="9">The sequence shown here is derived from an EMBL/GenBank/DDBJ whole genome shotgun (WGS) entry which is preliminary data.</text>
</comment>
<evidence type="ECO:0000256" key="3">
    <source>
        <dbReference type="ARBA" id="ARBA00022692"/>
    </source>
</evidence>
<name>A0AA87NQB6_TREMD</name>
<evidence type="ECO:0000256" key="4">
    <source>
        <dbReference type="ARBA" id="ARBA00022989"/>
    </source>
</evidence>
<dbReference type="RefSeq" id="WP_016523507.1">
    <property type="nucleotide sequence ID" value="NZ_KE332517.1"/>
</dbReference>
<keyword evidence="4 7" id="KW-1133">Transmembrane helix</keyword>
<evidence type="ECO:0000313" key="9">
    <source>
        <dbReference type="EMBL" id="EPF28361.1"/>
    </source>
</evidence>
<keyword evidence="5 7" id="KW-0472">Membrane</keyword>
<evidence type="ECO:0000256" key="5">
    <source>
        <dbReference type="ARBA" id="ARBA00023136"/>
    </source>
</evidence>
<dbReference type="Proteomes" id="UP000014634">
    <property type="component" value="Unassembled WGS sequence"/>
</dbReference>
<dbReference type="AlphaFoldDB" id="A0AA87NQB6"/>
<dbReference type="GO" id="GO:0016020">
    <property type="term" value="C:membrane"/>
    <property type="evidence" value="ECO:0007669"/>
    <property type="project" value="InterPro"/>
</dbReference>
<evidence type="ECO:0000313" key="10">
    <source>
        <dbReference type="Proteomes" id="UP000014634"/>
    </source>
</evidence>
<evidence type="ECO:0000256" key="2">
    <source>
        <dbReference type="ARBA" id="ARBA00022475"/>
    </source>
</evidence>
<dbReference type="Pfam" id="PF04347">
    <property type="entry name" value="FliO"/>
    <property type="match status" value="1"/>
</dbReference>
<feature type="chain" id="PRO_5041703679" description="Flagellar protein" evidence="8">
    <location>
        <begin position="41"/>
        <end position="268"/>
    </location>
</feature>
<feature type="signal peptide" evidence="8">
    <location>
        <begin position="1"/>
        <end position="40"/>
    </location>
</feature>
<dbReference type="GO" id="GO:0044781">
    <property type="term" value="P:bacterial-type flagellum organization"/>
    <property type="evidence" value="ECO:0007669"/>
    <property type="project" value="InterPro"/>
</dbReference>
<reference evidence="9 10" key="1">
    <citation type="submission" date="2013-04" db="EMBL/GenBank/DDBJ databases">
        <title>The Genome Sequence of Treponema medium ATCC 700293.</title>
        <authorList>
            <consortium name="The Broad Institute Genomics Platform"/>
            <person name="Earl A."/>
            <person name="Ward D."/>
            <person name="Feldgarden M."/>
            <person name="Gevers D."/>
            <person name="Leonetti C."/>
            <person name="Blanton J.M."/>
            <person name="Dewhirst F.E."/>
            <person name="Izard J."/>
            <person name="Walker B."/>
            <person name="Young S."/>
            <person name="Zeng Q."/>
            <person name="Gargeya S."/>
            <person name="Fitzgerald M."/>
            <person name="Haas B."/>
            <person name="Abouelleil A."/>
            <person name="Allen A.W."/>
            <person name="Alvarado L."/>
            <person name="Arachchi H.M."/>
            <person name="Berlin A.M."/>
            <person name="Chapman S.B."/>
            <person name="Gainer-Dewar J."/>
            <person name="Goldberg J."/>
            <person name="Griggs A."/>
            <person name="Gujja S."/>
            <person name="Hansen M."/>
            <person name="Howarth C."/>
            <person name="Imamovic A."/>
            <person name="Ireland A."/>
            <person name="Larimer J."/>
            <person name="McCowan C."/>
            <person name="Murphy C."/>
            <person name="Pearson M."/>
            <person name="Poon T.W."/>
            <person name="Priest M."/>
            <person name="Roberts A."/>
            <person name="Saif S."/>
            <person name="Shea T."/>
            <person name="Sisk P."/>
            <person name="Sykes S."/>
            <person name="Wortman J."/>
            <person name="Nusbaum C."/>
            <person name="Birren B."/>
        </authorList>
    </citation>
    <scope>NUCLEOTIDE SEQUENCE [LARGE SCALE GENOMIC DNA]</scope>
    <source>
        <strain evidence="9 10">ATCC 700293</strain>
    </source>
</reference>
<proteinExistence type="predicted"/>
<organism evidence="9 10">
    <name type="scientific">Treponema medium ATCC 700293</name>
    <dbReference type="NCBI Taxonomy" id="1125700"/>
    <lineage>
        <taxon>Bacteria</taxon>
        <taxon>Pseudomonadati</taxon>
        <taxon>Spirochaetota</taxon>
        <taxon>Spirochaetia</taxon>
        <taxon>Spirochaetales</taxon>
        <taxon>Treponemataceae</taxon>
        <taxon>Treponema</taxon>
    </lineage>
</organism>
<keyword evidence="2" id="KW-1003">Cell membrane</keyword>
<evidence type="ECO:0000256" key="7">
    <source>
        <dbReference type="SAM" id="Phobius"/>
    </source>
</evidence>
<dbReference type="InterPro" id="IPR022781">
    <property type="entry name" value="Flagellar_biosynth_FliO"/>
</dbReference>
<dbReference type="EMBL" id="ATFE01000012">
    <property type="protein sequence ID" value="EPF28361.1"/>
    <property type="molecule type" value="Genomic_DNA"/>
</dbReference>
<evidence type="ECO:0008006" key="11">
    <source>
        <dbReference type="Google" id="ProtNLM"/>
    </source>
</evidence>
<evidence type="ECO:0000256" key="6">
    <source>
        <dbReference type="SAM" id="MobiDB-lite"/>
    </source>
</evidence>
<accession>A0AA87NQB6</accession>
<evidence type="ECO:0000256" key="8">
    <source>
        <dbReference type="SAM" id="SignalP"/>
    </source>
</evidence>
<comment type="subcellular location">
    <subcellularLocation>
        <location evidence="1">Cell membrane</location>
    </subcellularLocation>
</comment>
<sequence>MSTALHTAAVERMGWEMYRSFYKSIIFSFLLICGTLCAFADNGTAAEAGNPVASEVSPAETGIILQTDESALPVQDVPAPRAAGSSTFSMLLQLIISLAAVCALIYGVLYFIRRSKQFTAGDDPFLKNVANLPLAPNKTLYIVTLIDKAYLIGASDASLSLIAEITDKELIDAMNLNAAQAPGPKQNFSSLLHTFFPAAKPKEADANPFDSFLAKQRGRLQNSGTAQENGTSQETETGGAEQRWQETNSGNAEYIRERPDNGAGRGGR</sequence>
<protein>
    <recommendedName>
        <fullName evidence="11">Flagellar protein</fullName>
    </recommendedName>
</protein>
<keyword evidence="8" id="KW-0732">Signal</keyword>
<keyword evidence="3 7" id="KW-0812">Transmembrane</keyword>
<evidence type="ECO:0000256" key="1">
    <source>
        <dbReference type="ARBA" id="ARBA00004236"/>
    </source>
</evidence>